<evidence type="ECO:0000313" key="1">
    <source>
        <dbReference type="EMBL" id="AYV81748.1"/>
    </source>
</evidence>
<organism evidence="1">
    <name type="scientific">Harvfovirus sp</name>
    <dbReference type="NCBI Taxonomy" id="2487768"/>
    <lineage>
        <taxon>Viruses</taxon>
        <taxon>Varidnaviria</taxon>
        <taxon>Bamfordvirae</taxon>
        <taxon>Nucleocytoviricota</taxon>
        <taxon>Megaviricetes</taxon>
        <taxon>Imitervirales</taxon>
        <taxon>Mimiviridae</taxon>
        <taxon>Klosneuvirinae</taxon>
    </lineage>
</organism>
<sequence length="186" mass="21575">MENPKEQMLIRDKINMMINDEKVEKIDDALSEDEIQEEALETSCEQSNKVEKNGVENDFREKVLTFVRCDDLIRKKTKEIKELKEKREPCKEYILQYLVKKDSPFVNVKDGKLIKNKSAPKGSLTADIIKESISEGIKDKKLISDGDGIAAEIMEIMEKKRINNKTVKMNLKRTFVRPKAEVKQKK</sequence>
<dbReference type="EMBL" id="MK072300">
    <property type="protein sequence ID" value="AYV81748.1"/>
    <property type="molecule type" value="Genomic_DNA"/>
</dbReference>
<proteinExistence type="predicted"/>
<accession>A0A3G5A3E1</accession>
<protein>
    <submittedName>
        <fullName evidence="1">Uncharacterized protein</fullName>
    </submittedName>
</protein>
<reference evidence="1" key="1">
    <citation type="submission" date="2018-10" db="EMBL/GenBank/DDBJ databases">
        <title>Hidden diversity of soil giant viruses.</title>
        <authorList>
            <person name="Schulz F."/>
            <person name="Alteio L."/>
            <person name="Goudeau D."/>
            <person name="Ryan E.M."/>
            <person name="Malmstrom R.R."/>
            <person name="Blanchard J."/>
            <person name="Woyke T."/>
        </authorList>
    </citation>
    <scope>NUCLEOTIDE SEQUENCE</scope>
    <source>
        <strain evidence="1">HAV1</strain>
    </source>
</reference>
<name>A0A3G5A3E1_9VIRU</name>
<gene>
    <name evidence="1" type="ORF">Harvfovirus58_6</name>
</gene>